<evidence type="ECO:0000313" key="2">
    <source>
        <dbReference type="Proteomes" id="UP000274327"/>
    </source>
</evidence>
<dbReference type="AlphaFoldDB" id="A0A3R8QPS5"/>
<proteinExistence type="predicted"/>
<keyword evidence="2" id="KW-1185">Reference proteome</keyword>
<dbReference type="GeneID" id="78120508"/>
<evidence type="ECO:0000313" key="1">
    <source>
        <dbReference type="EMBL" id="RRR19716.1"/>
    </source>
</evidence>
<sequence>MSEAAAGRDLVALPRAAVLMLWTAAYLRGDLGPDDAARMSHGVGRSGPSGEGTDLFEWMTALRRLPLAQLRLVLPAPGRLAGLVGPPPVVPLALEAEQAIIVTGAGIADHTLVPVLSPVEVEGREVTAVTWVKVEAPLGAQVPPAATSGSAREELLRALRRTAEGSVDLDLVPEEPVEAARIPPTWICTALPRHVDGAAAHLLVLASRTLLLTRSEIEEGHGHTIDLSEALARRGLLDELHEAARAALVEAIERIVLDELG</sequence>
<accession>A0A3R8QPS5</accession>
<dbReference type="RefSeq" id="WP_126985571.1">
    <property type="nucleotide sequence ID" value="NZ_ML133852.1"/>
</dbReference>
<gene>
    <name evidence="1" type="ORF">DS079_05610</name>
</gene>
<protein>
    <submittedName>
        <fullName evidence="1">Uncharacterized protein</fullName>
    </submittedName>
</protein>
<organism evidence="1 2">
    <name type="scientific">Brachybacterium paraconglomeratum</name>
    <dbReference type="NCBI Taxonomy" id="173362"/>
    <lineage>
        <taxon>Bacteria</taxon>
        <taxon>Bacillati</taxon>
        <taxon>Actinomycetota</taxon>
        <taxon>Actinomycetes</taxon>
        <taxon>Micrococcales</taxon>
        <taxon>Dermabacteraceae</taxon>
        <taxon>Brachybacterium</taxon>
    </lineage>
</organism>
<dbReference type="EMBL" id="QOCI01000002">
    <property type="protein sequence ID" value="RRR19716.1"/>
    <property type="molecule type" value="Genomic_DNA"/>
</dbReference>
<name>A0A3R8QPS5_9MICO</name>
<dbReference type="Proteomes" id="UP000274327">
    <property type="component" value="Unassembled WGS sequence"/>
</dbReference>
<comment type="caution">
    <text evidence="1">The sequence shown here is derived from an EMBL/GenBank/DDBJ whole genome shotgun (WGS) entry which is preliminary data.</text>
</comment>
<reference evidence="1 2" key="1">
    <citation type="submission" date="2018-07" db="EMBL/GenBank/DDBJ databases">
        <title>Brachybacteriurn paraconglorneratum KCTC 9916.</title>
        <authorList>
            <person name="Li Y."/>
        </authorList>
    </citation>
    <scope>NUCLEOTIDE SEQUENCE [LARGE SCALE GENOMIC DNA]</scope>
    <source>
        <strain evidence="1 2">KCTC 9916</strain>
    </source>
</reference>